<name>A0A062UGE4_9PROT</name>
<evidence type="ECO:0000313" key="8">
    <source>
        <dbReference type="EMBL" id="KCZ57407.1"/>
    </source>
</evidence>
<proteinExistence type="inferred from homology"/>
<gene>
    <name evidence="8" type="ORF">HY29_01370</name>
</gene>
<sequence>MMIGALYVSQGAPFGLAMDFLPTILRSEGASLSSLAWLPLIGLPWVLKFLWAPFLDNLWSPRLGKRRSWILPMQAMIFVALSAIAVIGVSERTSSLVVILFVVTSFAAATQDTATDGMVAEYFSSKMLPLANAVQVAGTLVGFFLGGPAALIVAGYFSASTAVSVMTAIVLFGFLFALFWRERQAAHSVARAETKASLAGFVRRPGALNVAAIAFLTAVTAVGGFTLGKVFLVDQDWAVEQIGKIGLAGGGVTVVLGCGGAALMIRLTGVRTALTISVLCSLIGSLLWLSMTLGVSSSTVWLAGLAVMLGSVGTGGMSVAAMTIASCFAGTANQAGTDMTIVQSSRDFGEMLTSSLALTIAASAGFSSAFALLGVSAVITLFVVRMERTCSDNAAPLCLDLHAFQQTTVPDRTSGTPR</sequence>
<evidence type="ECO:0000256" key="6">
    <source>
        <dbReference type="ARBA" id="ARBA00023136"/>
    </source>
</evidence>
<comment type="similarity">
    <text evidence="2">Belongs to the major facilitator superfamily.</text>
</comment>
<dbReference type="PATRIC" id="fig|1280946.3.peg.263"/>
<dbReference type="SUPFAM" id="SSF103473">
    <property type="entry name" value="MFS general substrate transporter"/>
    <property type="match status" value="1"/>
</dbReference>
<evidence type="ECO:0000256" key="5">
    <source>
        <dbReference type="ARBA" id="ARBA00022989"/>
    </source>
</evidence>
<dbReference type="PANTHER" id="PTHR12778">
    <property type="entry name" value="SOLUTE CARRIER FAMILY 33 ACETYL-COA TRANSPORTER -RELATED"/>
    <property type="match status" value="1"/>
</dbReference>
<feature type="transmembrane region" description="Helical" evidence="7">
    <location>
        <begin position="201"/>
        <end position="225"/>
    </location>
</feature>
<organism evidence="8 9">
    <name type="scientific">Hyphomonas beringensis</name>
    <dbReference type="NCBI Taxonomy" id="1280946"/>
    <lineage>
        <taxon>Bacteria</taxon>
        <taxon>Pseudomonadati</taxon>
        <taxon>Pseudomonadota</taxon>
        <taxon>Alphaproteobacteria</taxon>
        <taxon>Hyphomonadales</taxon>
        <taxon>Hyphomonadaceae</taxon>
        <taxon>Hyphomonas</taxon>
    </lineage>
</organism>
<dbReference type="Gene3D" id="1.20.1250.20">
    <property type="entry name" value="MFS general substrate transporter like domains"/>
    <property type="match status" value="1"/>
</dbReference>
<dbReference type="Proteomes" id="UP000027037">
    <property type="component" value="Unassembled WGS sequence"/>
</dbReference>
<evidence type="ECO:0000256" key="3">
    <source>
        <dbReference type="ARBA" id="ARBA00022448"/>
    </source>
</evidence>
<keyword evidence="3" id="KW-0813">Transport</keyword>
<feature type="transmembrane region" description="Helical" evidence="7">
    <location>
        <begin position="93"/>
        <end position="109"/>
    </location>
</feature>
<evidence type="ECO:0000256" key="7">
    <source>
        <dbReference type="SAM" id="Phobius"/>
    </source>
</evidence>
<keyword evidence="9" id="KW-1185">Reference proteome</keyword>
<feature type="transmembrane region" description="Helical" evidence="7">
    <location>
        <begin position="245"/>
        <end position="265"/>
    </location>
</feature>
<dbReference type="STRING" id="1280946.HY29_01370"/>
<feature type="transmembrane region" description="Helical" evidence="7">
    <location>
        <begin position="130"/>
        <end position="156"/>
    </location>
</feature>
<dbReference type="PANTHER" id="PTHR12778:SF10">
    <property type="entry name" value="MAJOR FACILITATOR SUPERFAMILY DOMAIN-CONTAINING PROTEIN 3"/>
    <property type="match status" value="1"/>
</dbReference>
<dbReference type="InterPro" id="IPR011701">
    <property type="entry name" value="MFS"/>
</dbReference>
<reference evidence="8 9" key="1">
    <citation type="journal article" date="2014" name="Antonie Van Leeuwenhoek">
        <title>Hyphomonas beringensis sp. nov. and Hyphomonas chukchiensis sp. nov., isolated from surface seawater of the Bering Sea and Chukchi Sea.</title>
        <authorList>
            <person name="Li C."/>
            <person name="Lai Q."/>
            <person name="Li G."/>
            <person name="Dong C."/>
            <person name="Wang J."/>
            <person name="Liao Y."/>
            <person name="Shao Z."/>
        </authorList>
    </citation>
    <scope>NUCLEOTIDE SEQUENCE [LARGE SCALE GENOMIC DNA]</scope>
    <source>
        <strain evidence="8 9">25B14_1</strain>
    </source>
</reference>
<feature type="transmembrane region" description="Helical" evidence="7">
    <location>
        <begin position="35"/>
        <end position="56"/>
    </location>
</feature>
<dbReference type="GO" id="GO:0022857">
    <property type="term" value="F:transmembrane transporter activity"/>
    <property type="evidence" value="ECO:0007669"/>
    <property type="project" value="InterPro"/>
</dbReference>
<keyword evidence="5 7" id="KW-1133">Transmembrane helix</keyword>
<comment type="subcellular location">
    <subcellularLocation>
        <location evidence="1">Membrane</location>
        <topology evidence="1">Multi-pass membrane protein</topology>
    </subcellularLocation>
</comment>
<dbReference type="eggNOG" id="COG2814">
    <property type="taxonomic scope" value="Bacteria"/>
</dbReference>
<dbReference type="RefSeq" id="WP_162176658.1">
    <property type="nucleotide sequence ID" value="NZ_AWFF01000001.1"/>
</dbReference>
<feature type="transmembrane region" description="Helical" evidence="7">
    <location>
        <begin position="162"/>
        <end position="180"/>
    </location>
</feature>
<keyword evidence="4 7" id="KW-0812">Transmembrane</keyword>
<comment type="caution">
    <text evidence="8">The sequence shown here is derived from an EMBL/GenBank/DDBJ whole genome shotgun (WGS) entry which is preliminary data.</text>
</comment>
<keyword evidence="6 7" id="KW-0472">Membrane</keyword>
<feature type="transmembrane region" description="Helical" evidence="7">
    <location>
        <begin position="272"/>
        <end position="295"/>
    </location>
</feature>
<feature type="transmembrane region" description="Helical" evidence="7">
    <location>
        <begin position="351"/>
        <end position="384"/>
    </location>
</feature>
<evidence type="ECO:0000256" key="1">
    <source>
        <dbReference type="ARBA" id="ARBA00004141"/>
    </source>
</evidence>
<evidence type="ECO:0000256" key="4">
    <source>
        <dbReference type="ARBA" id="ARBA00022692"/>
    </source>
</evidence>
<dbReference type="GO" id="GO:0016020">
    <property type="term" value="C:membrane"/>
    <property type="evidence" value="ECO:0007669"/>
    <property type="project" value="UniProtKB-SubCell"/>
</dbReference>
<accession>A0A062UGE4</accession>
<dbReference type="AlphaFoldDB" id="A0A062UGE4"/>
<dbReference type="Pfam" id="PF07690">
    <property type="entry name" value="MFS_1"/>
    <property type="match status" value="1"/>
</dbReference>
<evidence type="ECO:0000313" key="9">
    <source>
        <dbReference type="Proteomes" id="UP000027037"/>
    </source>
</evidence>
<evidence type="ECO:0000256" key="2">
    <source>
        <dbReference type="ARBA" id="ARBA00008335"/>
    </source>
</evidence>
<dbReference type="InterPro" id="IPR004752">
    <property type="entry name" value="AmpG_permease/AT-1"/>
</dbReference>
<feature type="transmembrane region" description="Helical" evidence="7">
    <location>
        <begin position="301"/>
        <end position="330"/>
    </location>
</feature>
<feature type="transmembrane region" description="Helical" evidence="7">
    <location>
        <begin position="68"/>
        <end position="87"/>
    </location>
</feature>
<protein>
    <recommendedName>
        <fullName evidence="10">Major facilitator superfamily (MFS) profile domain-containing protein</fullName>
    </recommendedName>
</protein>
<dbReference type="InterPro" id="IPR036259">
    <property type="entry name" value="MFS_trans_sf"/>
</dbReference>
<evidence type="ECO:0008006" key="10">
    <source>
        <dbReference type="Google" id="ProtNLM"/>
    </source>
</evidence>
<dbReference type="EMBL" id="AWFF01000001">
    <property type="protein sequence ID" value="KCZ57407.1"/>
    <property type="molecule type" value="Genomic_DNA"/>
</dbReference>
<dbReference type="OrthoDB" id="9787815at2"/>